<dbReference type="FunCoup" id="A0A316VLV6">
    <property type="interactions" value="334"/>
</dbReference>
<dbReference type="PANTHER" id="PTHR11963:SF23">
    <property type="entry name" value="CYTOSOL AMINOPEPTIDASE"/>
    <property type="match status" value="1"/>
</dbReference>
<dbReference type="GO" id="GO:0005737">
    <property type="term" value="C:cytoplasm"/>
    <property type="evidence" value="ECO:0007669"/>
    <property type="project" value="InterPro"/>
</dbReference>
<name>A0A316VLV6_9BASI</name>
<dbReference type="SUPFAM" id="SSF53187">
    <property type="entry name" value="Zn-dependent exopeptidases"/>
    <property type="match status" value="1"/>
</dbReference>
<evidence type="ECO:0000256" key="1">
    <source>
        <dbReference type="ARBA" id="ARBA00009528"/>
    </source>
</evidence>
<dbReference type="Proteomes" id="UP000245771">
    <property type="component" value="Unassembled WGS sequence"/>
</dbReference>
<dbReference type="EMBL" id="KZ819602">
    <property type="protein sequence ID" value="PWN38068.1"/>
    <property type="molecule type" value="Genomic_DNA"/>
</dbReference>
<dbReference type="InterPro" id="IPR011356">
    <property type="entry name" value="Leucine_aapep/pepB"/>
</dbReference>
<dbReference type="InterPro" id="IPR043472">
    <property type="entry name" value="Macro_dom-like"/>
</dbReference>
<sequence length="548" mass="58988">MSTNAPDGIVVGIRAGQLNEASQQGLKAHSTSDVAQQWSNARIADPNKPGQLRVFYPSKQDEPVIAAISVQGGEVKPAPTTAPDTVPAASTWLRNEHLEQSRLAAAKGVRSLRDLPLANDKDANQRKTLAIDSFTSPHAAATGAGLALWRFNHFKSRGPNAAFEKEYDLQGGRNVEYVPLQSQDKECSQLLDQGDELKQSTVPLSWKTGHVYAEAQNWTRELVETPANHLTPSIYCEVVKTKLGSLKNITIEPHDEAWARAKGMGSFISVTQGTDEPAKMLEVHYNGAGKDAPVLGLVGKGITFDSGGISIKPGAGMKRMRADMGGSGTCLGAIYALAKLQVPVNVVAVMPLTENMPSGHATKPGDIAKAMNGLTIDIDNTDAEGRLVMADALTYVSREFKPAVLLDIATLTGAIVVALGDTYSAAFTEDEKLWQALKEAGEAENDPFWRMPLDDRYLQYIDNGYADVINRGVPAGACTAAIFLKQFVEGLEDRAKGKPATVRYAHLDIAGPMDAVASCAYQDKGGMTGRPTRAIIEFARRFALWKET</sequence>
<dbReference type="Gene3D" id="3.40.630.10">
    <property type="entry name" value="Zn peptidases"/>
    <property type="match status" value="1"/>
</dbReference>
<dbReference type="CDD" id="cd00433">
    <property type="entry name" value="Peptidase_M17"/>
    <property type="match status" value="1"/>
</dbReference>
<dbReference type="InParanoid" id="A0A316VLV6"/>
<keyword evidence="2" id="KW-0031">Aminopeptidase</keyword>
<dbReference type="Gene3D" id="3.40.220.10">
    <property type="entry name" value="Leucine Aminopeptidase, subunit E, domain 1"/>
    <property type="match status" value="1"/>
</dbReference>
<dbReference type="PRINTS" id="PR00481">
    <property type="entry name" value="LAMNOPPTDASE"/>
</dbReference>
<dbReference type="PROSITE" id="PS00631">
    <property type="entry name" value="CYTOSOL_AP"/>
    <property type="match status" value="1"/>
</dbReference>
<evidence type="ECO:0000256" key="2">
    <source>
        <dbReference type="ARBA" id="ARBA00022438"/>
    </source>
</evidence>
<dbReference type="GO" id="GO:0070006">
    <property type="term" value="F:metalloaminopeptidase activity"/>
    <property type="evidence" value="ECO:0007669"/>
    <property type="project" value="InterPro"/>
</dbReference>
<organism evidence="6 7">
    <name type="scientific">Meira miltonrushii</name>
    <dbReference type="NCBI Taxonomy" id="1280837"/>
    <lineage>
        <taxon>Eukaryota</taxon>
        <taxon>Fungi</taxon>
        <taxon>Dikarya</taxon>
        <taxon>Basidiomycota</taxon>
        <taxon>Ustilaginomycotina</taxon>
        <taxon>Exobasidiomycetes</taxon>
        <taxon>Exobasidiales</taxon>
        <taxon>Brachybasidiaceae</taxon>
        <taxon>Meira</taxon>
    </lineage>
</organism>
<evidence type="ECO:0000256" key="4">
    <source>
        <dbReference type="ARBA" id="ARBA00022801"/>
    </source>
</evidence>
<evidence type="ECO:0000259" key="5">
    <source>
        <dbReference type="PROSITE" id="PS00631"/>
    </source>
</evidence>
<comment type="similarity">
    <text evidence="1">Belongs to the peptidase M17 family.</text>
</comment>
<evidence type="ECO:0000313" key="6">
    <source>
        <dbReference type="EMBL" id="PWN38068.1"/>
    </source>
</evidence>
<evidence type="ECO:0000256" key="3">
    <source>
        <dbReference type="ARBA" id="ARBA00022670"/>
    </source>
</evidence>
<dbReference type="PANTHER" id="PTHR11963">
    <property type="entry name" value="LEUCINE AMINOPEPTIDASE-RELATED"/>
    <property type="match status" value="1"/>
</dbReference>
<feature type="domain" description="Cytosol aminopeptidase" evidence="5">
    <location>
        <begin position="380"/>
        <end position="387"/>
    </location>
</feature>
<evidence type="ECO:0000313" key="7">
    <source>
        <dbReference type="Proteomes" id="UP000245771"/>
    </source>
</evidence>
<dbReference type="Pfam" id="PF00883">
    <property type="entry name" value="Peptidase_M17"/>
    <property type="match status" value="1"/>
</dbReference>
<proteinExistence type="inferred from homology"/>
<protein>
    <recommendedName>
        <fullName evidence="5">Cytosol aminopeptidase domain-containing protein</fullName>
    </recommendedName>
</protein>
<dbReference type="GO" id="GO:0006508">
    <property type="term" value="P:proteolysis"/>
    <property type="evidence" value="ECO:0007669"/>
    <property type="project" value="UniProtKB-KW"/>
</dbReference>
<dbReference type="GeneID" id="37019377"/>
<keyword evidence="4" id="KW-0378">Hydrolase</keyword>
<dbReference type="InterPro" id="IPR000819">
    <property type="entry name" value="Peptidase_M17_C"/>
</dbReference>
<reference evidence="6 7" key="1">
    <citation type="journal article" date="2018" name="Mol. Biol. Evol.">
        <title>Broad Genomic Sampling Reveals a Smut Pathogenic Ancestry of the Fungal Clade Ustilaginomycotina.</title>
        <authorList>
            <person name="Kijpornyongpan T."/>
            <person name="Mondo S.J."/>
            <person name="Barry K."/>
            <person name="Sandor L."/>
            <person name="Lee J."/>
            <person name="Lipzen A."/>
            <person name="Pangilinan J."/>
            <person name="LaButti K."/>
            <person name="Hainaut M."/>
            <person name="Henrissat B."/>
            <person name="Grigoriev I.V."/>
            <person name="Spatafora J.W."/>
            <person name="Aime M.C."/>
        </authorList>
    </citation>
    <scope>NUCLEOTIDE SEQUENCE [LARGE SCALE GENOMIC DNA]</scope>
    <source>
        <strain evidence="6 7">MCA 3882</strain>
    </source>
</reference>
<dbReference type="OrthoDB" id="412814at2759"/>
<keyword evidence="3" id="KW-0645">Protease</keyword>
<dbReference type="AlphaFoldDB" id="A0A316VLV6"/>
<accession>A0A316VLV6</accession>
<keyword evidence="7" id="KW-1185">Reference proteome</keyword>
<dbReference type="STRING" id="1280837.A0A316VLV6"/>
<dbReference type="SUPFAM" id="SSF52949">
    <property type="entry name" value="Macro domain-like"/>
    <property type="match status" value="1"/>
</dbReference>
<dbReference type="GO" id="GO:0030145">
    <property type="term" value="F:manganese ion binding"/>
    <property type="evidence" value="ECO:0007669"/>
    <property type="project" value="InterPro"/>
</dbReference>
<gene>
    <name evidence="6" type="ORF">FA14DRAFT_153406</name>
</gene>
<dbReference type="RefSeq" id="XP_025358370.1">
    <property type="nucleotide sequence ID" value="XM_025497596.1"/>
</dbReference>